<gene>
    <name evidence="1" type="ORF">BGHDH14_bghG003126000002001</name>
</gene>
<dbReference type="InParanoid" id="N1JBF2"/>
<dbReference type="AlphaFoldDB" id="N1JBF2"/>
<reference evidence="1 2" key="1">
    <citation type="journal article" date="2010" name="Science">
        <title>Genome expansion and gene loss in powdery mildew fungi reveal tradeoffs in extreme parasitism.</title>
        <authorList>
            <person name="Spanu P.D."/>
            <person name="Abbott J.C."/>
            <person name="Amselem J."/>
            <person name="Burgis T.A."/>
            <person name="Soanes D.M."/>
            <person name="Stueber K."/>
            <person name="Ver Loren van Themaat E."/>
            <person name="Brown J.K.M."/>
            <person name="Butcher S.A."/>
            <person name="Gurr S.J."/>
            <person name="Lebrun M.-H."/>
            <person name="Ridout C.J."/>
            <person name="Schulze-Lefert P."/>
            <person name="Talbot N.J."/>
            <person name="Ahmadinejad N."/>
            <person name="Ametz C."/>
            <person name="Barton G.R."/>
            <person name="Benjdia M."/>
            <person name="Bidzinski P."/>
            <person name="Bindschedler L.V."/>
            <person name="Both M."/>
            <person name="Brewer M.T."/>
            <person name="Cadle-Davidson L."/>
            <person name="Cadle-Davidson M.M."/>
            <person name="Collemare J."/>
            <person name="Cramer R."/>
            <person name="Frenkel O."/>
            <person name="Godfrey D."/>
            <person name="Harriman J."/>
            <person name="Hoede C."/>
            <person name="King B.C."/>
            <person name="Klages S."/>
            <person name="Kleemann J."/>
            <person name="Knoll D."/>
            <person name="Koti P.S."/>
            <person name="Kreplak J."/>
            <person name="Lopez-Ruiz F.J."/>
            <person name="Lu X."/>
            <person name="Maekawa T."/>
            <person name="Mahanil S."/>
            <person name="Micali C."/>
            <person name="Milgroom M.G."/>
            <person name="Montana G."/>
            <person name="Noir S."/>
            <person name="O'Connell R.J."/>
            <person name="Oberhaensli S."/>
            <person name="Parlange F."/>
            <person name="Pedersen C."/>
            <person name="Quesneville H."/>
            <person name="Reinhardt R."/>
            <person name="Rott M."/>
            <person name="Sacristan S."/>
            <person name="Schmidt S.M."/>
            <person name="Schoen M."/>
            <person name="Skamnioti P."/>
            <person name="Sommer H."/>
            <person name="Stephens A."/>
            <person name="Takahara H."/>
            <person name="Thordal-Christensen H."/>
            <person name="Vigouroux M."/>
            <person name="Wessling R."/>
            <person name="Wicker T."/>
            <person name="Panstruga R."/>
        </authorList>
    </citation>
    <scope>NUCLEOTIDE SEQUENCE [LARGE SCALE GENOMIC DNA]</scope>
    <source>
        <strain evidence="1">DH14</strain>
    </source>
</reference>
<protein>
    <submittedName>
        <fullName evidence="1">Putative effector protein</fullName>
    </submittedName>
</protein>
<accession>N1JBF2</accession>
<organism evidence="1 2">
    <name type="scientific">Blumeria graminis f. sp. hordei (strain DH14)</name>
    <name type="common">Barley powdery mildew</name>
    <name type="synonym">Oidium monilioides f. sp. hordei</name>
    <dbReference type="NCBI Taxonomy" id="546991"/>
    <lineage>
        <taxon>Eukaryota</taxon>
        <taxon>Fungi</taxon>
        <taxon>Dikarya</taxon>
        <taxon>Ascomycota</taxon>
        <taxon>Pezizomycotina</taxon>
        <taxon>Leotiomycetes</taxon>
        <taxon>Erysiphales</taxon>
        <taxon>Erysiphaceae</taxon>
        <taxon>Blumeria</taxon>
        <taxon>Blumeria hordei</taxon>
    </lineage>
</organism>
<dbReference type="HOGENOM" id="CLU_1834823_0_0_1"/>
<proteinExistence type="predicted"/>
<sequence>MLGGQLSCFQSPAPSLNKGAHLVDGRAALLLLVATAARLGRLRDIRTKAITECTANGKLVKALTVEAATYAVGAPSSRKVPHPIELPRALHPLSRVELRATPRPYCFTPDPLANVDKLEHFLVIFIASQFTIRETKRVPA</sequence>
<evidence type="ECO:0000313" key="1">
    <source>
        <dbReference type="EMBL" id="CCU76899.1"/>
    </source>
</evidence>
<evidence type="ECO:0000313" key="2">
    <source>
        <dbReference type="Proteomes" id="UP000015441"/>
    </source>
</evidence>
<keyword evidence="2" id="KW-1185">Reference proteome</keyword>
<dbReference type="EMBL" id="CAUH01003126">
    <property type="protein sequence ID" value="CCU76899.1"/>
    <property type="molecule type" value="Genomic_DNA"/>
</dbReference>
<name>N1JBF2_BLUG1</name>
<dbReference type="Proteomes" id="UP000015441">
    <property type="component" value="Unassembled WGS sequence"/>
</dbReference>
<comment type="caution">
    <text evidence="1">The sequence shown here is derived from an EMBL/GenBank/DDBJ whole genome shotgun (WGS) entry which is preliminary data.</text>
</comment>